<dbReference type="Proteomes" id="UP001175211">
    <property type="component" value="Unassembled WGS sequence"/>
</dbReference>
<dbReference type="GeneID" id="85365369"/>
<gene>
    <name evidence="1" type="ORF">EV420DRAFT_355136</name>
</gene>
<name>A0AA39KCS1_ARMTA</name>
<reference evidence="1" key="1">
    <citation type="submission" date="2023-06" db="EMBL/GenBank/DDBJ databases">
        <authorList>
            <consortium name="Lawrence Berkeley National Laboratory"/>
            <person name="Ahrendt S."/>
            <person name="Sahu N."/>
            <person name="Indic B."/>
            <person name="Wong-Bajracharya J."/>
            <person name="Merenyi Z."/>
            <person name="Ke H.-M."/>
            <person name="Monk M."/>
            <person name="Kocsube S."/>
            <person name="Drula E."/>
            <person name="Lipzen A."/>
            <person name="Balint B."/>
            <person name="Henrissat B."/>
            <person name="Andreopoulos B."/>
            <person name="Martin F.M."/>
            <person name="Harder C.B."/>
            <person name="Rigling D."/>
            <person name="Ford K.L."/>
            <person name="Foster G.D."/>
            <person name="Pangilinan J."/>
            <person name="Papanicolaou A."/>
            <person name="Barry K."/>
            <person name="LaButti K."/>
            <person name="Viragh M."/>
            <person name="Koriabine M."/>
            <person name="Yan M."/>
            <person name="Riley R."/>
            <person name="Champramary S."/>
            <person name="Plett K.L."/>
            <person name="Tsai I.J."/>
            <person name="Slot J."/>
            <person name="Sipos G."/>
            <person name="Plett J."/>
            <person name="Nagy L.G."/>
            <person name="Grigoriev I.V."/>
        </authorList>
    </citation>
    <scope>NUCLEOTIDE SEQUENCE</scope>
    <source>
        <strain evidence="1">CCBAS 213</strain>
    </source>
</reference>
<dbReference type="RefSeq" id="XP_060330693.1">
    <property type="nucleotide sequence ID" value="XM_060481821.1"/>
</dbReference>
<proteinExistence type="predicted"/>
<dbReference type="AlphaFoldDB" id="A0AA39KCS1"/>
<evidence type="ECO:0000313" key="2">
    <source>
        <dbReference type="Proteomes" id="UP001175211"/>
    </source>
</evidence>
<sequence length="253" mass="27413">MSSALLPSRAQCIHITDNVQRCQCSCFVPTLLEPNICGRCGHGIHTHVDYVSMVVNHYPPTQCVAYVQKTALVQRCTCEAQLCDHVVIDNPYRIAEPWNVLDNFLGNNDASQSVDAISFSNDVVNGTFTPSANSDTDTFYHDANLTSITAAPTFSSSHRHAFSPYNDAGNIPLAPYMSSPSASNTPAGIQLGVAQVQAYSSDHYFVQYPGHSVNNPYPCQLDGDAAGENIEYHYYSPKTMHGATPDAGSDSSI</sequence>
<organism evidence="1 2">
    <name type="scientific">Armillaria tabescens</name>
    <name type="common">Ringless honey mushroom</name>
    <name type="synonym">Agaricus tabescens</name>
    <dbReference type="NCBI Taxonomy" id="1929756"/>
    <lineage>
        <taxon>Eukaryota</taxon>
        <taxon>Fungi</taxon>
        <taxon>Dikarya</taxon>
        <taxon>Basidiomycota</taxon>
        <taxon>Agaricomycotina</taxon>
        <taxon>Agaricomycetes</taxon>
        <taxon>Agaricomycetidae</taxon>
        <taxon>Agaricales</taxon>
        <taxon>Marasmiineae</taxon>
        <taxon>Physalacriaceae</taxon>
        <taxon>Desarmillaria</taxon>
    </lineage>
</organism>
<evidence type="ECO:0000313" key="1">
    <source>
        <dbReference type="EMBL" id="KAK0458423.1"/>
    </source>
</evidence>
<dbReference type="EMBL" id="JAUEPS010000017">
    <property type="protein sequence ID" value="KAK0458423.1"/>
    <property type="molecule type" value="Genomic_DNA"/>
</dbReference>
<keyword evidence="2" id="KW-1185">Reference proteome</keyword>
<comment type="caution">
    <text evidence="1">The sequence shown here is derived from an EMBL/GenBank/DDBJ whole genome shotgun (WGS) entry which is preliminary data.</text>
</comment>
<accession>A0AA39KCS1</accession>
<protein>
    <submittedName>
        <fullName evidence="1">Uncharacterized protein</fullName>
    </submittedName>
</protein>